<name>A0ABT6MGY9_9NOCA</name>
<sequence length="95" mass="10709">MIDEARYYQNAAAQVLALCASKDPWFPELSHDAAPSPLIYGWAEQFARHKLDRRDLLEGVRLAYDAHGHGFKPLPADIVAHAKRAREFRSHVASV</sequence>
<dbReference type="RefSeq" id="WP_280762814.1">
    <property type="nucleotide sequence ID" value="NZ_JARXVC010000014.1"/>
</dbReference>
<reference evidence="1 2" key="1">
    <citation type="submission" date="2023-04" db="EMBL/GenBank/DDBJ databases">
        <title>Forest soil microbial communities from Buena Vista Peninsula, Colon Province, Panama.</title>
        <authorList>
            <person name="Bouskill N."/>
        </authorList>
    </citation>
    <scope>NUCLEOTIDE SEQUENCE [LARGE SCALE GENOMIC DNA]</scope>
    <source>
        <strain evidence="1 2">CFH S0262</strain>
    </source>
</reference>
<keyword evidence="2" id="KW-1185">Reference proteome</keyword>
<evidence type="ECO:0000313" key="1">
    <source>
        <dbReference type="EMBL" id="MDH6283552.1"/>
    </source>
</evidence>
<comment type="caution">
    <text evidence="1">The sequence shown here is derived from an EMBL/GenBank/DDBJ whole genome shotgun (WGS) entry which is preliminary data.</text>
</comment>
<gene>
    <name evidence="1" type="ORF">M2280_004800</name>
</gene>
<dbReference type="Proteomes" id="UP001160334">
    <property type="component" value="Unassembled WGS sequence"/>
</dbReference>
<dbReference type="EMBL" id="JARXVC010000014">
    <property type="protein sequence ID" value="MDH6283552.1"/>
    <property type="molecule type" value="Genomic_DNA"/>
</dbReference>
<protein>
    <submittedName>
        <fullName evidence="1">Uncharacterized protein</fullName>
    </submittedName>
</protein>
<organism evidence="1 2">
    <name type="scientific">Prescottella agglutinans</name>
    <dbReference type="NCBI Taxonomy" id="1644129"/>
    <lineage>
        <taxon>Bacteria</taxon>
        <taxon>Bacillati</taxon>
        <taxon>Actinomycetota</taxon>
        <taxon>Actinomycetes</taxon>
        <taxon>Mycobacteriales</taxon>
        <taxon>Nocardiaceae</taxon>
        <taxon>Prescottella</taxon>
    </lineage>
</organism>
<proteinExistence type="predicted"/>
<evidence type="ECO:0000313" key="2">
    <source>
        <dbReference type="Proteomes" id="UP001160334"/>
    </source>
</evidence>
<accession>A0ABT6MGY9</accession>